<comment type="caution">
    <text evidence="1">The sequence shown here is derived from an EMBL/GenBank/DDBJ whole genome shotgun (WGS) entry which is preliminary data.</text>
</comment>
<proteinExistence type="predicted"/>
<dbReference type="Proteomes" id="UP000824890">
    <property type="component" value="Unassembled WGS sequence"/>
</dbReference>
<name>A0ABQ7Z5S9_BRANA</name>
<keyword evidence="2" id="KW-1185">Reference proteome</keyword>
<protein>
    <submittedName>
        <fullName evidence="1">Uncharacterized protein</fullName>
    </submittedName>
</protein>
<organism evidence="1 2">
    <name type="scientific">Brassica napus</name>
    <name type="common">Rape</name>
    <dbReference type="NCBI Taxonomy" id="3708"/>
    <lineage>
        <taxon>Eukaryota</taxon>
        <taxon>Viridiplantae</taxon>
        <taxon>Streptophyta</taxon>
        <taxon>Embryophyta</taxon>
        <taxon>Tracheophyta</taxon>
        <taxon>Spermatophyta</taxon>
        <taxon>Magnoliopsida</taxon>
        <taxon>eudicotyledons</taxon>
        <taxon>Gunneridae</taxon>
        <taxon>Pentapetalae</taxon>
        <taxon>rosids</taxon>
        <taxon>malvids</taxon>
        <taxon>Brassicales</taxon>
        <taxon>Brassicaceae</taxon>
        <taxon>Brassiceae</taxon>
        <taxon>Brassica</taxon>
    </lineage>
</organism>
<evidence type="ECO:0000313" key="2">
    <source>
        <dbReference type="Proteomes" id="UP000824890"/>
    </source>
</evidence>
<feature type="non-terminal residue" evidence="1">
    <location>
        <position position="1"/>
    </location>
</feature>
<dbReference type="EMBL" id="JAGKQM010000016">
    <property type="protein sequence ID" value="KAH0875496.1"/>
    <property type="molecule type" value="Genomic_DNA"/>
</dbReference>
<accession>A0ABQ7Z5S9</accession>
<evidence type="ECO:0000313" key="1">
    <source>
        <dbReference type="EMBL" id="KAH0875496.1"/>
    </source>
</evidence>
<reference evidence="1 2" key="1">
    <citation type="submission" date="2021-05" db="EMBL/GenBank/DDBJ databases">
        <title>Genome Assembly of Synthetic Allotetraploid Brassica napus Reveals Homoeologous Exchanges between Subgenomes.</title>
        <authorList>
            <person name="Davis J.T."/>
        </authorList>
    </citation>
    <scope>NUCLEOTIDE SEQUENCE [LARGE SCALE GENOMIC DNA]</scope>
    <source>
        <strain evidence="2">cv. Da-Ae</strain>
        <tissue evidence="1">Seedling</tissue>
    </source>
</reference>
<gene>
    <name evidence="1" type="ORF">HID58_072858</name>
</gene>
<sequence length="146" mass="16166">VTAIKSTINGGTHGTQRKGRLNSLKSIVCNFLQLCIILYCESVSVSLFDGLAFAFPKKLESYGSEPKVVLVPSINPKVVGDNILIICNVSSIKTQLHPSQYITKKLTFPHAGRLFLNGTYGTHRYFDSETSLNPMKIVSLFSWGWL</sequence>